<reference evidence="2" key="1">
    <citation type="submission" date="2022-11" db="UniProtKB">
        <authorList>
            <consortium name="WormBaseParasite"/>
        </authorList>
    </citation>
    <scope>IDENTIFICATION</scope>
</reference>
<organism evidence="1 2">
    <name type="scientific">Panagrolaimus sp. PS1159</name>
    <dbReference type="NCBI Taxonomy" id="55785"/>
    <lineage>
        <taxon>Eukaryota</taxon>
        <taxon>Metazoa</taxon>
        <taxon>Ecdysozoa</taxon>
        <taxon>Nematoda</taxon>
        <taxon>Chromadorea</taxon>
        <taxon>Rhabditida</taxon>
        <taxon>Tylenchina</taxon>
        <taxon>Panagrolaimomorpha</taxon>
        <taxon>Panagrolaimoidea</taxon>
        <taxon>Panagrolaimidae</taxon>
        <taxon>Panagrolaimus</taxon>
    </lineage>
</organism>
<accession>A0AC35GP87</accession>
<dbReference type="Proteomes" id="UP000887580">
    <property type="component" value="Unplaced"/>
</dbReference>
<protein>
    <submittedName>
        <fullName evidence="2">SS18 N-terminal domain-containing protein</fullName>
    </submittedName>
</protein>
<sequence>MSYTQNDEIREQLDPSTVTLNKLLAENANLIQTINEFQRKGRIHEAMKYQELLHKNLMYLSKEMEPSLVAELEENPPPLPQGPPQNSQQQPVSVGPSSVPPPSSSSGGTSVASPSRQPHSISSSQQNGHLSPYSSGHGPSPHSMRNGHQMQQQQQNLPPQEQPLPPQMPPYGMPNGYPYHMPPHQGTYMNGLPPGHLPPR</sequence>
<proteinExistence type="predicted"/>
<evidence type="ECO:0000313" key="1">
    <source>
        <dbReference type="Proteomes" id="UP000887580"/>
    </source>
</evidence>
<name>A0AC35GP87_9BILA</name>
<evidence type="ECO:0000313" key="2">
    <source>
        <dbReference type="WBParaSite" id="PS1159_v2.g7219.t1"/>
    </source>
</evidence>
<dbReference type="WBParaSite" id="PS1159_v2.g7219.t1">
    <property type="protein sequence ID" value="PS1159_v2.g7219.t1"/>
    <property type="gene ID" value="PS1159_v2.g7219"/>
</dbReference>